<reference evidence="2 3" key="1">
    <citation type="journal article" date="2020" name="bioRxiv">
        <title>Sequence and annotation of 42 cannabis genomes reveals extensive copy number variation in cannabinoid synthesis and pathogen resistance genes.</title>
        <authorList>
            <person name="Mckernan K.J."/>
            <person name="Helbert Y."/>
            <person name="Kane L.T."/>
            <person name="Ebling H."/>
            <person name="Zhang L."/>
            <person name="Liu B."/>
            <person name="Eaton Z."/>
            <person name="Mclaughlin S."/>
            <person name="Kingan S."/>
            <person name="Baybayan P."/>
            <person name="Concepcion G."/>
            <person name="Jordan M."/>
            <person name="Riva A."/>
            <person name="Barbazuk W."/>
            <person name="Harkins T."/>
        </authorList>
    </citation>
    <scope>NUCLEOTIDE SEQUENCE [LARGE SCALE GENOMIC DNA]</scope>
    <source>
        <strain evidence="3">cv. Jamaican Lion 4</strain>
        <tissue evidence="2">Leaf</tissue>
    </source>
</reference>
<dbReference type="Proteomes" id="UP000583929">
    <property type="component" value="Unassembled WGS sequence"/>
</dbReference>
<dbReference type="AlphaFoldDB" id="A0A7J6ID00"/>
<feature type="region of interest" description="Disordered" evidence="1">
    <location>
        <begin position="1"/>
        <end position="21"/>
    </location>
</feature>
<sequence>MSVTRQSFRRRSKAAKRRKGTRWPIPALGNRATWAVLGLWISSERVDMVGIRIGTSKDEEESTDILRILRFDCEGAPFSSLMENSGGGALIRSNRKQGFVLFPGCL</sequence>
<name>A0A7J6ID00_CANSA</name>
<protein>
    <submittedName>
        <fullName evidence="2">Uncharacterized protein</fullName>
    </submittedName>
</protein>
<evidence type="ECO:0000256" key="1">
    <source>
        <dbReference type="SAM" id="MobiDB-lite"/>
    </source>
</evidence>
<proteinExistence type="predicted"/>
<organism evidence="2 3">
    <name type="scientific">Cannabis sativa</name>
    <name type="common">Hemp</name>
    <name type="synonym">Marijuana</name>
    <dbReference type="NCBI Taxonomy" id="3483"/>
    <lineage>
        <taxon>Eukaryota</taxon>
        <taxon>Viridiplantae</taxon>
        <taxon>Streptophyta</taxon>
        <taxon>Embryophyta</taxon>
        <taxon>Tracheophyta</taxon>
        <taxon>Spermatophyta</taxon>
        <taxon>Magnoliopsida</taxon>
        <taxon>eudicotyledons</taxon>
        <taxon>Gunneridae</taxon>
        <taxon>Pentapetalae</taxon>
        <taxon>rosids</taxon>
        <taxon>fabids</taxon>
        <taxon>Rosales</taxon>
        <taxon>Cannabaceae</taxon>
        <taxon>Cannabis</taxon>
    </lineage>
</organism>
<evidence type="ECO:0000313" key="2">
    <source>
        <dbReference type="EMBL" id="KAF4404951.1"/>
    </source>
</evidence>
<gene>
    <name evidence="2" type="ORF">G4B88_006337</name>
</gene>
<comment type="caution">
    <text evidence="2">The sequence shown here is derived from an EMBL/GenBank/DDBJ whole genome shotgun (WGS) entry which is preliminary data.</text>
</comment>
<feature type="compositionally biased region" description="Basic residues" evidence="1">
    <location>
        <begin position="7"/>
        <end position="21"/>
    </location>
</feature>
<accession>A0A7J6ID00</accession>
<keyword evidence="3" id="KW-1185">Reference proteome</keyword>
<dbReference type="EMBL" id="JAATIQ010000001">
    <property type="protein sequence ID" value="KAF4404951.1"/>
    <property type="molecule type" value="Genomic_DNA"/>
</dbReference>
<evidence type="ECO:0000313" key="3">
    <source>
        <dbReference type="Proteomes" id="UP000583929"/>
    </source>
</evidence>